<gene>
    <name evidence="1" type="ORF">FHR84_001944</name>
</gene>
<evidence type="ECO:0000313" key="2">
    <source>
        <dbReference type="Proteomes" id="UP000548304"/>
    </source>
</evidence>
<name>A0A852YYL5_9ACTN</name>
<dbReference type="Proteomes" id="UP000548304">
    <property type="component" value="Unassembled WGS sequence"/>
</dbReference>
<organism evidence="1 2">
    <name type="scientific">Actinopolyspora biskrensis</name>
    <dbReference type="NCBI Taxonomy" id="1470178"/>
    <lineage>
        <taxon>Bacteria</taxon>
        <taxon>Bacillati</taxon>
        <taxon>Actinomycetota</taxon>
        <taxon>Actinomycetes</taxon>
        <taxon>Actinopolysporales</taxon>
        <taxon>Actinopolysporaceae</taxon>
        <taxon>Actinopolyspora</taxon>
    </lineage>
</organism>
<dbReference type="EMBL" id="JACBYW010000003">
    <property type="protein sequence ID" value="NYH78619.1"/>
    <property type="molecule type" value="Genomic_DNA"/>
</dbReference>
<evidence type="ECO:0000313" key="1">
    <source>
        <dbReference type="EMBL" id="NYH78619.1"/>
    </source>
</evidence>
<dbReference type="RefSeq" id="WP_179535101.1">
    <property type="nucleotide sequence ID" value="NZ_JACBYW010000003.1"/>
</dbReference>
<sequence>MNEENAFETRFREAQLEDGHWRTASTDDYLAMWRELVALCEDGYDDITDEYEFDLQARDALEIALNDPALNEHEEISELRARVFEIDARIRDILCDHPVKNPDSHPWWNCYIPRFGRRDFAEDVYSRYGLSIRIVD</sequence>
<keyword evidence="2" id="KW-1185">Reference proteome</keyword>
<reference evidence="1 2" key="1">
    <citation type="submission" date="2020-07" db="EMBL/GenBank/DDBJ databases">
        <title>Genomic Encyclopedia of Type Strains, Phase III (KMG-III): the genomes of soil and plant-associated and newly described type strains.</title>
        <authorList>
            <person name="Whitman W."/>
        </authorList>
    </citation>
    <scope>NUCLEOTIDE SEQUENCE [LARGE SCALE GENOMIC DNA]</scope>
    <source>
        <strain evidence="1 2">CECT 8576</strain>
    </source>
</reference>
<accession>A0A852YYL5</accession>
<dbReference type="AlphaFoldDB" id="A0A852YYL5"/>
<proteinExistence type="predicted"/>
<protein>
    <submittedName>
        <fullName evidence="1">Uncharacterized protein</fullName>
    </submittedName>
</protein>
<comment type="caution">
    <text evidence="1">The sequence shown here is derived from an EMBL/GenBank/DDBJ whole genome shotgun (WGS) entry which is preliminary data.</text>
</comment>